<evidence type="ECO:0000256" key="6">
    <source>
        <dbReference type="ARBA" id="ARBA00022968"/>
    </source>
</evidence>
<keyword evidence="7" id="KW-1133">Transmembrane helix</keyword>
<dbReference type="Gene3D" id="3.90.1480.20">
    <property type="entry name" value="Glycosyl transferase family 29"/>
    <property type="match status" value="1"/>
</dbReference>
<keyword evidence="4 15" id="KW-0808">Transferase</keyword>
<dbReference type="GO" id="GO:0032580">
    <property type="term" value="C:Golgi cisterna membrane"/>
    <property type="evidence" value="ECO:0007669"/>
    <property type="project" value="UniProtKB-SubCell"/>
</dbReference>
<dbReference type="AlphaFoldDB" id="A0A061SE77"/>
<comment type="similarity">
    <text evidence="2">Belongs to the glycosyltransferase 29 family.</text>
</comment>
<dbReference type="EMBL" id="GBEZ01002472">
    <property type="protein sequence ID" value="JAC82588.1"/>
    <property type="molecule type" value="Transcribed_RNA"/>
</dbReference>
<name>A0A061SE77_9CHLO</name>
<comment type="catalytic activity">
    <reaction evidence="12">
        <text>a beta-D-galactoside + CMP-N-acetyl-beta-neuraminate = an N-acetyl-alpha-neuraminyl-(2-&gt;6)-beta-D-galactosyl derivative + CMP + H(+)</text>
        <dbReference type="Rhea" id="RHEA:52104"/>
        <dbReference type="ChEBI" id="CHEBI:15378"/>
        <dbReference type="ChEBI" id="CHEBI:28034"/>
        <dbReference type="ChEBI" id="CHEBI:57812"/>
        <dbReference type="ChEBI" id="CHEBI:60377"/>
        <dbReference type="ChEBI" id="CHEBI:136398"/>
        <dbReference type="EC" id="2.4.3.1"/>
    </reaction>
</comment>
<keyword evidence="8" id="KW-0333">Golgi apparatus</keyword>
<evidence type="ECO:0000256" key="14">
    <source>
        <dbReference type="SAM" id="SignalP"/>
    </source>
</evidence>
<dbReference type="InterPro" id="IPR001675">
    <property type="entry name" value="Glyco_trans_29"/>
</dbReference>
<evidence type="ECO:0000313" key="15">
    <source>
        <dbReference type="EMBL" id="JAC82588.1"/>
    </source>
</evidence>
<feature type="chain" id="PRO_5001606420" description="beta-galactoside alpha-(2,6)-sialyltransferase" evidence="14">
    <location>
        <begin position="19"/>
        <end position="429"/>
    </location>
</feature>
<evidence type="ECO:0000256" key="13">
    <source>
        <dbReference type="ARBA" id="ARBA00034329"/>
    </source>
</evidence>
<evidence type="ECO:0000256" key="4">
    <source>
        <dbReference type="ARBA" id="ARBA00022679"/>
    </source>
</evidence>
<evidence type="ECO:0000256" key="3">
    <source>
        <dbReference type="ARBA" id="ARBA00022676"/>
    </source>
</evidence>
<evidence type="ECO:0000256" key="5">
    <source>
        <dbReference type="ARBA" id="ARBA00022692"/>
    </source>
</evidence>
<evidence type="ECO:0000256" key="2">
    <source>
        <dbReference type="ARBA" id="ARBA00006003"/>
    </source>
</evidence>
<protein>
    <recommendedName>
        <fullName evidence="13">beta-galactoside alpha-(2,6)-sialyltransferase</fullName>
        <ecNumber evidence="13">2.4.3.1</ecNumber>
    </recommendedName>
</protein>
<keyword evidence="6" id="KW-0735">Signal-anchor</keyword>
<dbReference type="InterPro" id="IPR038578">
    <property type="entry name" value="GT29-like_sf"/>
</dbReference>
<keyword evidence="10" id="KW-1015">Disulfide bond</keyword>
<accession>A0A061SE77</accession>
<organism evidence="15">
    <name type="scientific">Tetraselmis sp. GSL018</name>
    <dbReference type="NCBI Taxonomy" id="582737"/>
    <lineage>
        <taxon>Eukaryota</taxon>
        <taxon>Viridiplantae</taxon>
        <taxon>Chlorophyta</taxon>
        <taxon>core chlorophytes</taxon>
        <taxon>Chlorodendrophyceae</taxon>
        <taxon>Chlorodendrales</taxon>
        <taxon>Chlorodendraceae</taxon>
        <taxon>Tetraselmis</taxon>
    </lineage>
</organism>
<evidence type="ECO:0000256" key="11">
    <source>
        <dbReference type="ARBA" id="ARBA00023180"/>
    </source>
</evidence>
<feature type="non-terminal residue" evidence="15">
    <location>
        <position position="429"/>
    </location>
</feature>
<keyword evidence="5" id="KW-0812">Transmembrane</keyword>
<evidence type="ECO:0000256" key="8">
    <source>
        <dbReference type="ARBA" id="ARBA00023034"/>
    </source>
</evidence>
<dbReference type="EC" id="2.4.3.1" evidence="13"/>
<keyword evidence="14" id="KW-0732">Signal</keyword>
<evidence type="ECO:0000256" key="12">
    <source>
        <dbReference type="ARBA" id="ARBA00034249"/>
    </source>
</evidence>
<evidence type="ECO:0000256" key="7">
    <source>
        <dbReference type="ARBA" id="ARBA00022989"/>
    </source>
</evidence>
<comment type="subcellular location">
    <subcellularLocation>
        <location evidence="1">Golgi apparatus</location>
        <location evidence="1">Golgi stack membrane</location>
        <topology evidence="1">Single-pass type II membrane protein</topology>
    </subcellularLocation>
</comment>
<sequence length="429" mass="47969">MQLFKLVTFGIFWKLGSTSDDFMVMGVAVFNTTVAGKQDIYNNSNALASTAIEDSLQFAQMNPLDNGGCAAIELPLSPTGECLPNPSLPSWCLPVFKQLNGIDLLLEGAAYMQSIASNNRHQYMVMMFKNMTSHRSPSFERTHWLHNKRNQLGLSVYSRNFKIWLIKKEFPETDLPELFNFTTCAVVGSALDLLKKRRGREIDAHGTIFRSNQAPTKGFEQFVGSRTDIRVTNTANAFFSEDGNRTSCIVPLVPKKGGDEIVRFVHNEIPRPESSCRMLPMSPQFEAYRWTVFSNQSTHETMAKWSSGFTAIAIAAQLCQQVDIYGYSFQGNYYFNKVHNAARANAGPGGKKIPAEYHPPVVIKQKDSRQPTAKAGLGFPLPQQTSNIKFASAPKHRHLQGIALHGHSWSSEKKCTKILSDTLPLVNWH</sequence>
<dbReference type="PANTHER" id="PTHR46059">
    <property type="entry name" value="BETA-GALACTOSIDE ALPHA-2,6-SIALYLTRANSFERASE"/>
    <property type="match status" value="1"/>
</dbReference>
<keyword evidence="3 15" id="KW-0328">Glycosyltransferase</keyword>
<evidence type="ECO:0000256" key="9">
    <source>
        <dbReference type="ARBA" id="ARBA00023136"/>
    </source>
</evidence>
<gene>
    <name evidence="15" type="ORF">TSPGSL018_5392</name>
</gene>
<dbReference type="GO" id="GO:0003835">
    <property type="term" value="F:beta-galactoside alpha-2,6-sialyltransferase activity"/>
    <property type="evidence" value="ECO:0007669"/>
    <property type="project" value="UniProtKB-EC"/>
</dbReference>
<keyword evidence="9" id="KW-0472">Membrane</keyword>
<keyword evidence="11" id="KW-0325">Glycoprotein</keyword>
<dbReference type="GO" id="GO:0097503">
    <property type="term" value="P:sialylation"/>
    <property type="evidence" value="ECO:0007669"/>
    <property type="project" value="TreeGrafter"/>
</dbReference>
<dbReference type="Pfam" id="PF00777">
    <property type="entry name" value="Glyco_transf_29"/>
    <property type="match status" value="1"/>
</dbReference>
<proteinExistence type="inferred from homology"/>
<reference evidence="15" key="1">
    <citation type="submission" date="2014-05" db="EMBL/GenBank/DDBJ databases">
        <title>The transcriptome of the halophilic microalga Tetraselmis sp. GSL018 isolated from the Great Salt Lake, Utah.</title>
        <authorList>
            <person name="Jinkerson R.E."/>
            <person name="D'Adamo S."/>
            <person name="Posewitz M.C."/>
        </authorList>
    </citation>
    <scope>NUCLEOTIDE SEQUENCE</scope>
    <source>
        <strain evidence="15">GSL018</strain>
    </source>
</reference>
<dbReference type="PANTHER" id="PTHR46059:SF1">
    <property type="entry name" value="BETA-GALACTOSIDE ALPHA-2,6-SIALYLTRANSFERASE"/>
    <property type="match status" value="1"/>
</dbReference>
<feature type="signal peptide" evidence="14">
    <location>
        <begin position="1"/>
        <end position="18"/>
    </location>
</feature>
<evidence type="ECO:0000256" key="10">
    <source>
        <dbReference type="ARBA" id="ARBA00023157"/>
    </source>
</evidence>
<evidence type="ECO:0000256" key="1">
    <source>
        <dbReference type="ARBA" id="ARBA00004447"/>
    </source>
</evidence>